<protein>
    <submittedName>
        <fullName evidence="2">Uncharacterized protein</fullName>
    </submittedName>
</protein>
<accession>A0A5J4WR16</accession>
<sequence>MEYLQAARTDIQGIISRIDKKKNQNIKITENIQPLIKNIQGKDVGLYDIYSSQIFVEAQIHAESINKHIINRISDNRVVEGRNELEIENDDFTFLRNLLQIQSNEVINKKENISKEQFFVTSPSEISQHNLSTPSKEFLDQFAEELEGLKSSEEQISFITGFLSSILDSRILSEKVEKPKEKEEEKKEIKNEQKQIEEQNYEKKEEKNKIAENKEVFNEKIQLIKNTILTPPTSDFITSTSIVSNVQEVFGKPIIGMKDQGGDDINAYLLKREEILKNQEESKEQETERLQLENQIDGLIYDLTAKLGLNVEDYEDDKIEEKKEEEDETHIKGLSTEDQQLQKKIQDLLKQKY</sequence>
<reference evidence="2 3" key="1">
    <citation type="submission" date="2019-03" db="EMBL/GenBank/DDBJ databases">
        <title>Single cell metagenomics reveals metabolic interactions within the superorganism composed of flagellate Streblomastix strix and complex community of Bacteroidetes bacteria on its surface.</title>
        <authorList>
            <person name="Treitli S.C."/>
            <person name="Kolisko M."/>
            <person name="Husnik F."/>
            <person name="Keeling P."/>
            <person name="Hampl V."/>
        </authorList>
    </citation>
    <scope>NUCLEOTIDE SEQUENCE [LARGE SCALE GENOMIC DNA]</scope>
    <source>
        <strain evidence="2">ST1C</strain>
    </source>
</reference>
<dbReference type="AlphaFoldDB" id="A0A5J4WR16"/>
<proteinExistence type="predicted"/>
<dbReference type="Proteomes" id="UP000324800">
    <property type="component" value="Unassembled WGS sequence"/>
</dbReference>
<evidence type="ECO:0000256" key="1">
    <source>
        <dbReference type="SAM" id="Coils"/>
    </source>
</evidence>
<evidence type="ECO:0000313" key="2">
    <source>
        <dbReference type="EMBL" id="KAA6397223.1"/>
    </source>
</evidence>
<evidence type="ECO:0000313" key="3">
    <source>
        <dbReference type="Proteomes" id="UP000324800"/>
    </source>
</evidence>
<name>A0A5J4WR16_9EUKA</name>
<dbReference type="EMBL" id="SNRW01001229">
    <property type="protein sequence ID" value="KAA6397223.1"/>
    <property type="molecule type" value="Genomic_DNA"/>
</dbReference>
<organism evidence="2 3">
    <name type="scientific">Streblomastix strix</name>
    <dbReference type="NCBI Taxonomy" id="222440"/>
    <lineage>
        <taxon>Eukaryota</taxon>
        <taxon>Metamonada</taxon>
        <taxon>Preaxostyla</taxon>
        <taxon>Oxymonadida</taxon>
        <taxon>Streblomastigidae</taxon>
        <taxon>Streblomastix</taxon>
    </lineage>
</organism>
<feature type="coiled-coil region" evidence="1">
    <location>
        <begin position="179"/>
        <end position="216"/>
    </location>
</feature>
<comment type="caution">
    <text evidence="2">The sequence shown here is derived from an EMBL/GenBank/DDBJ whole genome shotgun (WGS) entry which is preliminary data.</text>
</comment>
<gene>
    <name evidence="2" type="ORF">EZS28_007248</name>
</gene>
<keyword evidence="1" id="KW-0175">Coiled coil</keyword>